<keyword evidence="2" id="KW-1133">Transmembrane helix</keyword>
<keyword evidence="2" id="KW-0472">Membrane</keyword>
<feature type="transmembrane region" description="Helical" evidence="2">
    <location>
        <begin position="431"/>
        <end position="450"/>
    </location>
</feature>
<feature type="transmembrane region" description="Helical" evidence="2">
    <location>
        <begin position="616"/>
        <end position="639"/>
    </location>
</feature>
<dbReference type="Gene3D" id="3.40.50.300">
    <property type="entry name" value="P-loop containing nucleotide triphosphate hydrolases"/>
    <property type="match status" value="1"/>
</dbReference>
<dbReference type="AlphaFoldDB" id="A0A444JFT7"/>
<evidence type="ECO:0000313" key="3">
    <source>
        <dbReference type="EMBL" id="RWX51981.1"/>
    </source>
</evidence>
<comment type="caution">
    <text evidence="3">The sequence shown here is derived from an EMBL/GenBank/DDBJ whole genome shotgun (WGS) entry which is preliminary data.</text>
</comment>
<feature type="transmembrane region" description="Helical" evidence="2">
    <location>
        <begin position="20"/>
        <end position="41"/>
    </location>
</feature>
<sequence length="740" mass="83771">MDWLEQLKATLPWLPTNPDIIWDGWGIAVVSACLAVLGFVCTRIYACLRKPTTPSDQQQDTNDWFSKNRHKLHERLKTDLRDRSESFLLGQNMLDLEKKLSPDAVARPYCRQDSIEYTLERDGTEVETTDQPITALFQQTDVGQRLAILGKPGSGKTVCLLKLVELLLEQASGDTGKELPIIFECSEWDGRELLSWMAWQLNRKYDIKEETALQMLEEWDILPLFDGLDELAAEKQGDFVRHFNALPNDRPQVVCCRVKEYGQLQKDSGVKLALKNAVILQDISRPRLKGHLLRQGLDELWNMLEQSENEADPSLSPPAAGEQEGEQPQSLLELARRPLFLGIMIGVAEKLRKGFRRQQGESWEDLLWRLYLNDCLSPRTPPPNEQPDEHDRKFAQAPSRRWLHCLARWMQAEDKVALHIDELQPSMLKGYWRFGLFYGLVIGFTCWQMTGWLLHGGRLGMLFGLFIGILGGLPGCLPWKWLGKIAIGLAGVLFYWPLAGPLPSLVFGLFFIMIAQNQQIRILPLRSFSLPTSCEDGRVFLRCLLALLVVFWILGLFVGLTLGLVQVQGVGLASWLALMSATMLAAGLPGGLAFALHAVAGPFLKNVLPQQRLNNALYSSLILLPFFLFASILLFLQLLFLAEQIGIAVGIFFNMQIFYAALFGAAIISFLFLGTNQILQHYLLRLCLRSEKQLPLRLVPWLDAMHQRKVFQRVGGSYHFLHKQLRDYLAGQGQAKNSPI</sequence>
<evidence type="ECO:0000256" key="1">
    <source>
        <dbReference type="SAM" id="MobiDB-lite"/>
    </source>
</evidence>
<reference evidence="3 4" key="1">
    <citation type="submission" date="2017-01" db="EMBL/GenBank/DDBJ databases">
        <title>The cable genome- insights into the physiology and evolution of filamentous bacteria capable of sulfide oxidation via long distance electron transfer.</title>
        <authorList>
            <person name="Schreiber L."/>
            <person name="Bjerg J.T."/>
            <person name="Boggild A."/>
            <person name="Van De Vossenberg J."/>
            <person name="Meysman F."/>
            <person name="Nielsen L.P."/>
            <person name="Schramm A."/>
            <person name="Kjeldsen K.U."/>
        </authorList>
    </citation>
    <scope>NUCLEOTIDE SEQUENCE [LARGE SCALE GENOMIC DNA]</scope>
    <source>
        <strain evidence="3">A5</strain>
    </source>
</reference>
<evidence type="ECO:0000313" key="4">
    <source>
        <dbReference type="Proteomes" id="UP000288892"/>
    </source>
</evidence>
<organism evidence="3 4">
    <name type="scientific">Candidatus Electrothrix marina</name>
    <dbReference type="NCBI Taxonomy" id="1859130"/>
    <lineage>
        <taxon>Bacteria</taxon>
        <taxon>Pseudomonadati</taxon>
        <taxon>Thermodesulfobacteriota</taxon>
        <taxon>Desulfobulbia</taxon>
        <taxon>Desulfobulbales</taxon>
        <taxon>Desulfobulbaceae</taxon>
        <taxon>Candidatus Electrothrix</taxon>
    </lineage>
</organism>
<keyword evidence="4" id="KW-1185">Reference proteome</keyword>
<accession>A0A444JFT7</accession>
<dbReference type="EMBL" id="MTKS01000054">
    <property type="protein sequence ID" value="RWX51981.1"/>
    <property type="molecule type" value="Genomic_DNA"/>
</dbReference>
<feature type="transmembrane region" description="Helical" evidence="2">
    <location>
        <begin position="544"/>
        <end position="565"/>
    </location>
</feature>
<feature type="transmembrane region" description="Helical" evidence="2">
    <location>
        <begin position="577"/>
        <end position="604"/>
    </location>
</feature>
<keyword evidence="2" id="KW-0812">Transmembrane</keyword>
<feature type="region of interest" description="Disordered" evidence="1">
    <location>
        <begin position="307"/>
        <end position="328"/>
    </location>
</feature>
<dbReference type="InterPro" id="IPR027417">
    <property type="entry name" value="P-loop_NTPase"/>
</dbReference>
<proteinExistence type="predicted"/>
<gene>
    <name evidence="3" type="ORF">VU01_10545</name>
</gene>
<dbReference type="Proteomes" id="UP000288892">
    <property type="component" value="Unassembled WGS sequence"/>
</dbReference>
<protein>
    <recommendedName>
        <fullName evidence="5">NACHT domain-containing protein</fullName>
    </recommendedName>
</protein>
<name>A0A444JFT7_9BACT</name>
<evidence type="ECO:0000256" key="2">
    <source>
        <dbReference type="SAM" id="Phobius"/>
    </source>
</evidence>
<feature type="transmembrane region" description="Helical" evidence="2">
    <location>
        <begin position="645"/>
        <end position="673"/>
    </location>
</feature>
<evidence type="ECO:0008006" key="5">
    <source>
        <dbReference type="Google" id="ProtNLM"/>
    </source>
</evidence>